<keyword evidence="1" id="KW-0863">Zinc-finger</keyword>
<dbReference type="AlphaFoldDB" id="A0A2P8CZ65"/>
<proteinExistence type="predicted"/>
<evidence type="ECO:0000313" key="4">
    <source>
        <dbReference type="Proteomes" id="UP000240542"/>
    </source>
</evidence>
<dbReference type="EMBL" id="PYGA01000023">
    <property type="protein sequence ID" value="PSK90227.1"/>
    <property type="molecule type" value="Genomic_DNA"/>
</dbReference>
<dbReference type="Proteomes" id="UP000240542">
    <property type="component" value="Unassembled WGS sequence"/>
</dbReference>
<organism evidence="3 4">
    <name type="scientific">Murinocardiopsis flavida</name>
    <dbReference type="NCBI Taxonomy" id="645275"/>
    <lineage>
        <taxon>Bacteria</taxon>
        <taxon>Bacillati</taxon>
        <taxon>Actinomycetota</taxon>
        <taxon>Actinomycetes</taxon>
        <taxon>Streptosporangiales</taxon>
        <taxon>Nocardiopsidaceae</taxon>
        <taxon>Murinocardiopsis</taxon>
    </lineage>
</organism>
<keyword evidence="1" id="KW-0479">Metal-binding</keyword>
<feature type="domain" description="SWIM-type" evidence="2">
    <location>
        <begin position="70"/>
        <end position="106"/>
    </location>
</feature>
<reference evidence="3 4" key="1">
    <citation type="submission" date="2018-03" db="EMBL/GenBank/DDBJ databases">
        <title>Genomic Encyclopedia of Archaeal and Bacterial Type Strains, Phase II (KMG-II): from individual species to whole genera.</title>
        <authorList>
            <person name="Goeker M."/>
        </authorList>
    </citation>
    <scope>NUCLEOTIDE SEQUENCE [LARGE SCALE GENOMIC DNA]</scope>
    <source>
        <strain evidence="3 4">DSM 45312</strain>
    </source>
</reference>
<protein>
    <submittedName>
        <fullName evidence="3">SWIM zinc finger protein</fullName>
    </submittedName>
</protein>
<dbReference type="InterPro" id="IPR007527">
    <property type="entry name" value="Znf_SWIM"/>
</dbReference>
<dbReference type="PROSITE" id="PS50966">
    <property type="entry name" value="ZF_SWIM"/>
    <property type="match status" value="1"/>
</dbReference>
<sequence>MSYPAPRVSFVSERWSTDDVLALAPDSASGKAAAKVAKPALWPVSGSRAEPGRTDPVVFGECSGSGSAVYQVSVDLAAAGSPGHRCTCPSRKFPCKHVLGLLLLWARGQDSGPSDGPEWVAEWLARRQATAERAGRGAAKSAAPADPAAAARRAQRRERLVADGLAELELWLADQAAAGLAGLPRLGYAHWDTMAKRLVDCQAGRVAARVRELGGATAEPGWPHRVLAEFGLLRLLCEGHRRESLPPRLRAAVRARIGFAGTPEPAPAPREVWTVLGRHDFTAEELRGRRFWLRGRDSGRTAHLLSFAPQGGTPESPVRVGTEVDAELLFHTDDHRASVAARHAEHPAVPPAGGTVADALRSYAAALADDPWLEAWPVVLDRAALARDGGWWAADPSGDALPLLPDSVPPWRLAAVTGGAQSTLAAELTPDGLRPLTVWDSEGRAATL</sequence>
<dbReference type="GO" id="GO:0008270">
    <property type="term" value="F:zinc ion binding"/>
    <property type="evidence" value="ECO:0007669"/>
    <property type="project" value="UniProtKB-KW"/>
</dbReference>
<evidence type="ECO:0000259" key="2">
    <source>
        <dbReference type="PROSITE" id="PS50966"/>
    </source>
</evidence>
<name>A0A2P8CZ65_9ACTN</name>
<evidence type="ECO:0000313" key="3">
    <source>
        <dbReference type="EMBL" id="PSK90227.1"/>
    </source>
</evidence>
<dbReference type="Pfam" id="PF04434">
    <property type="entry name" value="SWIM"/>
    <property type="match status" value="1"/>
</dbReference>
<accession>A0A2P8CZ65</accession>
<keyword evidence="1" id="KW-0862">Zinc</keyword>
<evidence type="ECO:0000256" key="1">
    <source>
        <dbReference type="PROSITE-ProRule" id="PRU00325"/>
    </source>
</evidence>
<comment type="caution">
    <text evidence="3">The sequence shown here is derived from an EMBL/GenBank/DDBJ whole genome shotgun (WGS) entry which is preliminary data.</text>
</comment>
<gene>
    <name evidence="3" type="ORF">CLV63_12356</name>
</gene>
<keyword evidence="4" id="KW-1185">Reference proteome</keyword>